<reference evidence="8" key="1">
    <citation type="submission" date="2017-08" db="EMBL/GenBank/DDBJ databases">
        <authorList>
            <person name="Polle J.E."/>
            <person name="Barry K."/>
            <person name="Cushman J."/>
            <person name="Schmutz J."/>
            <person name="Tran D."/>
            <person name="Hathwaick L.T."/>
            <person name="Yim W.C."/>
            <person name="Jenkins J."/>
            <person name="Mckie-Krisberg Z.M."/>
            <person name="Prochnik S."/>
            <person name="Lindquist E."/>
            <person name="Dockter R.B."/>
            <person name="Adam C."/>
            <person name="Molina H."/>
            <person name="Bunkerborg J."/>
            <person name="Jin E."/>
            <person name="Buchheim M."/>
            <person name="Magnuson J."/>
        </authorList>
    </citation>
    <scope>NUCLEOTIDE SEQUENCE</scope>
    <source>
        <strain evidence="8">CCAP 19/18</strain>
    </source>
</reference>
<dbReference type="Proteomes" id="UP000815325">
    <property type="component" value="Unassembled WGS sequence"/>
</dbReference>
<dbReference type="EMBL" id="MU069546">
    <property type="protein sequence ID" value="KAF5839341.1"/>
    <property type="molecule type" value="Genomic_DNA"/>
</dbReference>
<evidence type="ECO:0000256" key="5">
    <source>
        <dbReference type="ARBA" id="ARBA00023136"/>
    </source>
</evidence>
<dbReference type="InterPro" id="IPR007248">
    <property type="entry name" value="Mpv17_PMP22"/>
</dbReference>
<dbReference type="Pfam" id="PF04117">
    <property type="entry name" value="Mpv17_PMP22"/>
    <property type="match status" value="1"/>
</dbReference>
<keyword evidence="4 6" id="KW-1133">Transmembrane helix</keyword>
<sequence>MAPAGTASFFAGMKVMEGRPREAVPALQAKLWPVLLANWSVWPIANLVNFAFVPPQQRILYINILSVAWVAYMSHMAAAHSGDPDEGGEDSKRPHPWHDARDRVLGSDPDGLVVFEAPASRGKRS</sequence>
<keyword evidence="3 6" id="KW-0812">Transmembrane</keyword>
<keyword evidence="5 6" id="KW-0472">Membrane</keyword>
<dbReference type="PANTHER" id="PTHR11266">
    <property type="entry name" value="PEROXISOMAL MEMBRANE PROTEIN 2, PXMP2 MPV17"/>
    <property type="match status" value="1"/>
</dbReference>
<organism evidence="8 9">
    <name type="scientific">Dunaliella salina</name>
    <name type="common">Green alga</name>
    <name type="synonym">Protococcus salinus</name>
    <dbReference type="NCBI Taxonomy" id="3046"/>
    <lineage>
        <taxon>Eukaryota</taxon>
        <taxon>Viridiplantae</taxon>
        <taxon>Chlorophyta</taxon>
        <taxon>core chlorophytes</taxon>
        <taxon>Chlorophyceae</taxon>
        <taxon>CS clade</taxon>
        <taxon>Chlamydomonadales</taxon>
        <taxon>Dunaliellaceae</taxon>
        <taxon>Dunaliella</taxon>
    </lineage>
</organism>
<evidence type="ECO:0000256" key="3">
    <source>
        <dbReference type="ARBA" id="ARBA00022692"/>
    </source>
</evidence>
<keyword evidence="9" id="KW-1185">Reference proteome</keyword>
<gene>
    <name evidence="8" type="ORF">DUNSADRAFT_1025</name>
</gene>
<name>A0ABQ7GXK8_DUNSA</name>
<evidence type="ECO:0000313" key="9">
    <source>
        <dbReference type="Proteomes" id="UP000815325"/>
    </source>
</evidence>
<accession>A0ABQ7GXK8</accession>
<feature type="transmembrane region" description="Helical" evidence="6">
    <location>
        <begin position="31"/>
        <end position="52"/>
    </location>
</feature>
<evidence type="ECO:0000256" key="2">
    <source>
        <dbReference type="ARBA" id="ARBA00006824"/>
    </source>
</evidence>
<evidence type="ECO:0000256" key="1">
    <source>
        <dbReference type="ARBA" id="ARBA00004141"/>
    </source>
</evidence>
<dbReference type="PANTHER" id="PTHR11266:SF17">
    <property type="entry name" value="PROTEIN MPV17"/>
    <property type="match status" value="1"/>
</dbReference>
<feature type="compositionally biased region" description="Basic and acidic residues" evidence="7">
    <location>
        <begin position="89"/>
        <end position="105"/>
    </location>
</feature>
<evidence type="ECO:0000256" key="6">
    <source>
        <dbReference type="RuleBase" id="RU363053"/>
    </source>
</evidence>
<proteinExistence type="inferred from homology"/>
<comment type="caution">
    <text evidence="8">The sequence shown here is derived from an EMBL/GenBank/DDBJ whole genome shotgun (WGS) entry which is preliminary data.</text>
</comment>
<comment type="subcellular location">
    <subcellularLocation>
        <location evidence="1">Membrane</location>
        <topology evidence="1">Multi-pass membrane protein</topology>
    </subcellularLocation>
</comment>
<evidence type="ECO:0000256" key="7">
    <source>
        <dbReference type="SAM" id="MobiDB-lite"/>
    </source>
</evidence>
<feature type="transmembrane region" description="Helical" evidence="6">
    <location>
        <begin position="59"/>
        <end position="78"/>
    </location>
</feature>
<evidence type="ECO:0000256" key="4">
    <source>
        <dbReference type="ARBA" id="ARBA00022989"/>
    </source>
</evidence>
<comment type="similarity">
    <text evidence="2 6">Belongs to the peroxisomal membrane protein PXMP2/4 family.</text>
</comment>
<protein>
    <submittedName>
        <fullName evidence="8">Uncharacterized protein</fullName>
    </submittedName>
</protein>
<evidence type="ECO:0000313" key="8">
    <source>
        <dbReference type="EMBL" id="KAF5839341.1"/>
    </source>
</evidence>
<feature type="region of interest" description="Disordered" evidence="7">
    <location>
        <begin position="79"/>
        <end position="125"/>
    </location>
</feature>